<comment type="caution">
    <text evidence="1">The sequence shown here is derived from an EMBL/GenBank/DDBJ whole genome shotgun (WGS) entry which is preliminary data.</text>
</comment>
<organism evidence="1 2">
    <name type="scientific">Irpex rosettiformis</name>
    <dbReference type="NCBI Taxonomy" id="378272"/>
    <lineage>
        <taxon>Eukaryota</taxon>
        <taxon>Fungi</taxon>
        <taxon>Dikarya</taxon>
        <taxon>Basidiomycota</taxon>
        <taxon>Agaricomycotina</taxon>
        <taxon>Agaricomycetes</taxon>
        <taxon>Polyporales</taxon>
        <taxon>Irpicaceae</taxon>
        <taxon>Irpex</taxon>
    </lineage>
</organism>
<feature type="non-terminal residue" evidence="1">
    <location>
        <position position="1"/>
    </location>
</feature>
<proteinExistence type="predicted"/>
<evidence type="ECO:0000313" key="1">
    <source>
        <dbReference type="EMBL" id="KAI0094137.1"/>
    </source>
</evidence>
<keyword evidence="2" id="KW-1185">Reference proteome</keyword>
<sequence>NILISSLDPAVIKVSDFGLATVQESRHAARTVCGTPFYMAPEVCVRNERLRRYDCKADSWSVGMTLLHT</sequence>
<dbReference type="Proteomes" id="UP001055072">
    <property type="component" value="Unassembled WGS sequence"/>
</dbReference>
<gene>
    <name evidence="1" type="ORF">BDY19DRAFT_879807</name>
</gene>
<reference evidence="1" key="1">
    <citation type="journal article" date="2021" name="Environ. Microbiol.">
        <title>Gene family expansions and transcriptome signatures uncover fungal adaptations to wood decay.</title>
        <authorList>
            <person name="Hage H."/>
            <person name="Miyauchi S."/>
            <person name="Viragh M."/>
            <person name="Drula E."/>
            <person name="Min B."/>
            <person name="Chaduli D."/>
            <person name="Navarro D."/>
            <person name="Favel A."/>
            <person name="Norest M."/>
            <person name="Lesage-Meessen L."/>
            <person name="Balint B."/>
            <person name="Merenyi Z."/>
            <person name="de Eugenio L."/>
            <person name="Morin E."/>
            <person name="Martinez A.T."/>
            <person name="Baldrian P."/>
            <person name="Stursova M."/>
            <person name="Martinez M.J."/>
            <person name="Novotny C."/>
            <person name="Magnuson J.K."/>
            <person name="Spatafora J.W."/>
            <person name="Maurice S."/>
            <person name="Pangilinan J."/>
            <person name="Andreopoulos W."/>
            <person name="LaButti K."/>
            <person name="Hundley H."/>
            <person name="Na H."/>
            <person name="Kuo A."/>
            <person name="Barry K."/>
            <person name="Lipzen A."/>
            <person name="Henrissat B."/>
            <person name="Riley R."/>
            <person name="Ahrendt S."/>
            <person name="Nagy L.G."/>
            <person name="Grigoriev I.V."/>
            <person name="Martin F."/>
            <person name="Rosso M.N."/>
        </authorList>
    </citation>
    <scope>NUCLEOTIDE SEQUENCE</scope>
    <source>
        <strain evidence="1">CBS 384.51</strain>
    </source>
</reference>
<protein>
    <submittedName>
        <fullName evidence="1">Kinase-like domain-containing protein</fullName>
    </submittedName>
</protein>
<accession>A0ACB8UIE2</accession>
<name>A0ACB8UIE2_9APHY</name>
<dbReference type="EMBL" id="MU274900">
    <property type="protein sequence ID" value="KAI0094137.1"/>
    <property type="molecule type" value="Genomic_DNA"/>
</dbReference>
<evidence type="ECO:0000313" key="2">
    <source>
        <dbReference type="Proteomes" id="UP001055072"/>
    </source>
</evidence>